<dbReference type="PROSITE" id="PS00018">
    <property type="entry name" value="EF_HAND_1"/>
    <property type="match status" value="1"/>
</dbReference>
<dbReference type="AlphaFoldDB" id="A0A0G4GLP1"/>
<sequence>MGCGASSGSQHENLIQGKVDMKTKPKNKYDRILRNRAKLNEVCERIFEKVDKKKRLFVPGKKIYKMVKTVCKDPEIGLPPPDKSETDNLLDKYDENGDGQISFDEFQNIVVDMLVEKRDTSPEDDDEKDLEKGKAWEDSKDEKGVFA</sequence>
<evidence type="ECO:0000256" key="2">
    <source>
        <dbReference type="SAM" id="MobiDB-lite"/>
    </source>
</evidence>
<accession>A0A0G4GLP1</accession>
<dbReference type="PhylomeDB" id="A0A0G4GLP1"/>
<dbReference type="Pfam" id="PF13499">
    <property type="entry name" value="EF-hand_7"/>
    <property type="match status" value="1"/>
</dbReference>
<feature type="region of interest" description="Disordered" evidence="2">
    <location>
        <begin position="117"/>
        <end position="147"/>
    </location>
</feature>
<gene>
    <name evidence="4" type="ORF">Cvel_22448</name>
</gene>
<reference evidence="4" key="1">
    <citation type="submission" date="2014-11" db="EMBL/GenBank/DDBJ databases">
        <authorList>
            <person name="Otto D Thomas"/>
            <person name="Naeem Raeece"/>
        </authorList>
    </citation>
    <scope>NUCLEOTIDE SEQUENCE</scope>
</reference>
<dbReference type="VEuPathDB" id="CryptoDB:Cvel_22448"/>
<dbReference type="SMART" id="SM00054">
    <property type="entry name" value="EFh"/>
    <property type="match status" value="1"/>
</dbReference>
<keyword evidence="1" id="KW-0106">Calcium</keyword>
<evidence type="ECO:0000259" key="3">
    <source>
        <dbReference type="PROSITE" id="PS50222"/>
    </source>
</evidence>
<dbReference type="GO" id="GO:0005509">
    <property type="term" value="F:calcium ion binding"/>
    <property type="evidence" value="ECO:0007669"/>
    <property type="project" value="InterPro"/>
</dbReference>
<evidence type="ECO:0000313" key="4">
    <source>
        <dbReference type="EMBL" id="CEM31038.1"/>
    </source>
</evidence>
<dbReference type="InterPro" id="IPR018247">
    <property type="entry name" value="EF_Hand_1_Ca_BS"/>
</dbReference>
<dbReference type="InterPro" id="IPR002048">
    <property type="entry name" value="EF_hand_dom"/>
</dbReference>
<dbReference type="Gene3D" id="1.10.238.10">
    <property type="entry name" value="EF-hand"/>
    <property type="match status" value="1"/>
</dbReference>
<dbReference type="SUPFAM" id="SSF47473">
    <property type="entry name" value="EF-hand"/>
    <property type="match status" value="1"/>
</dbReference>
<dbReference type="EMBL" id="CDMZ01001333">
    <property type="protein sequence ID" value="CEM31038.1"/>
    <property type="molecule type" value="Genomic_DNA"/>
</dbReference>
<evidence type="ECO:0000256" key="1">
    <source>
        <dbReference type="ARBA" id="ARBA00022837"/>
    </source>
</evidence>
<protein>
    <recommendedName>
        <fullName evidence="3">EF-hand domain-containing protein</fullName>
    </recommendedName>
</protein>
<feature type="domain" description="EF-hand" evidence="3">
    <location>
        <begin position="81"/>
        <end position="116"/>
    </location>
</feature>
<organism evidence="4">
    <name type="scientific">Chromera velia CCMP2878</name>
    <dbReference type="NCBI Taxonomy" id="1169474"/>
    <lineage>
        <taxon>Eukaryota</taxon>
        <taxon>Sar</taxon>
        <taxon>Alveolata</taxon>
        <taxon>Colpodellida</taxon>
        <taxon>Chromeraceae</taxon>
        <taxon>Chromera</taxon>
    </lineage>
</organism>
<name>A0A0G4GLP1_9ALVE</name>
<proteinExistence type="predicted"/>
<dbReference type="InterPro" id="IPR011992">
    <property type="entry name" value="EF-hand-dom_pair"/>
</dbReference>
<feature type="compositionally biased region" description="Basic and acidic residues" evidence="2">
    <location>
        <begin position="129"/>
        <end position="147"/>
    </location>
</feature>
<dbReference type="PROSITE" id="PS50222">
    <property type="entry name" value="EF_HAND_2"/>
    <property type="match status" value="1"/>
</dbReference>